<accession>M0EQU4</accession>
<dbReference type="PATRIC" id="fig|1227466.3.peg.1078"/>
<gene>
    <name evidence="1" type="ORF">C464_05335</name>
</gene>
<proteinExistence type="predicted"/>
<organism evidence="1 2">
    <name type="scientific">Halorubrum coriense DSM 10284</name>
    <dbReference type="NCBI Taxonomy" id="1227466"/>
    <lineage>
        <taxon>Archaea</taxon>
        <taxon>Methanobacteriati</taxon>
        <taxon>Methanobacteriota</taxon>
        <taxon>Stenosarchaea group</taxon>
        <taxon>Halobacteria</taxon>
        <taxon>Halobacteriales</taxon>
        <taxon>Haloferacaceae</taxon>
        <taxon>Halorubrum</taxon>
    </lineage>
</organism>
<dbReference type="EMBL" id="AOJL01000026">
    <property type="protein sequence ID" value="ELZ48809.1"/>
    <property type="molecule type" value="Genomic_DNA"/>
</dbReference>
<evidence type="ECO:0000313" key="1">
    <source>
        <dbReference type="EMBL" id="ELZ48809.1"/>
    </source>
</evidence>
<keyword evidence="2" id="KW-1185">Reference proteome</keyword>
<dbReference type="AlphaFoldDB" id="M0EQU4"/>
<reference evidence="1 2" key="1">
    <citation type="journal article" date="2014" name="PLoS Genet.">
        <title>Phylogenetically driven sequencing of extremely halophilic archaea reveals strategies for static and dynamic osmo-response.</title>
        <authorList>
            <person name="Becker E.A."/>
            <person name="Seitzer P.M."/>
            <person name="Tritt A."/>
            <person name="Larsen D."/>
            <person name="Krusor M."/>
            <person name="Yao A.I."/>
            <person name="Wu D."/>
            <person name="Madern D."/>
            <person name="Eisen J.A."/>
            <person name="Darling A.E."/>
            <person name="Facciotti M.T."/>
        </authorList>
    </citation>
    <scope>NUCLEOTIDE SEQUENCE [LARGE SCALE GENOMIC DNA]</scope>
    <source>
        <strain evidence="1 2">DSM 10284</strain>
    </source>
</reference>
<sequence>MEILELSGDYVAERITHKALDAIDCHETVGRPVKPFTTLVQYNSEVADNLITAWETAADHVVRERLYEGLAGWTGRTAWTVYGEEEIYLQAEQVATQFIDEHVHNEVNEDVETAIRDICREALYDEVATHRDRQTACMEYGAEVTLTE</sequence>
<comment type="caution">
    <text evidence="1">The sequence shown here is derived from an EMBL/GenBank/DDBJ whole genome shotgun (WGS) entry which is preliminary data.</text>
</comment>
<dbReference type="Proteomes" id="UP000011509">
    <property type="component" value="Unassembled WGS sequence"/>
</dbReference>
<name>M0EQU4_9EURY</name>
<evidence type="ECO:0000313" key="2">
    <source>
        <dbReference type="Proteomes" id="UP000011509"/>
    </source>
</evidence>
<protein>
    <submittedName>
        <fullName evidence="1">Uncharacterized protein</fullName>
    </submittedName>
</protein>